<dbReference type="EMBL" id="JADGKB010000029">
    <property type="protein sequence ID" value="KAJ3258291.1"/>
    <property type="molecule type" value="Genomic_DNA"/>
</dbReference>
<feature type="compositionally biased region" description="Basic and acidic residues" evidence="4">
    <location>
        <begin position="107"/>
        <end position="120"/>
    </location>
</feature>
<evidence type="ECO:0000313" key="6">
    <source>
        <dbReference type="EMBL" id="KAJ3258291.1"/>
    </source>
</evidence>
<evidence type="ECO:0000256" key="4">
    <source>
        <dbReference type="SAM" id="MobiDB-lite"/>
    </source>
</evidence>
<dbReference type="InterPro" id="IPR038630">
    <property type="entry name" value="L24e/L24_sf"/>
</dbReference>
<evidence type="ECO:0000259" key="5">
    <source>
        <dbReference type="Pfam" id="PF01246"/>
    </source>
</evidence>
<dbReference type="Pfam" id="PF01246">
    <property type="entry name" value="Ribosomal_L24e"/>
    <property type="match status" value="1"/>
</dbReference>
<comment type="caution">
    <text evidence="6">The sequence shown here is derived from an EMBL/GenBank/DDBJ whole genome shotgun (WGS) entry which is preliminary data.</text>
</comment>
<evidence type="ECO:0000313" key="7">
    <source>
        <dbReference type="Proteomes" id="UP001210925"/>
    </source>
</evidence>
<dbReference type="PANTHER" id="PTHR10792">
    <property type="entry name" value="60S RIBOSOMAL PROTEIN L24"/>
    <property type="match status" value="1"/>
</dbReference>
<keyword evidence="7" id="KW-1185">Reference proteome</keyword>
<dbReference type="Gene3D" id="6.10.250.1270">
    <property type="match status" value="1"/>
</dbReference>
<organism evidence="6 7">
    <name type="scientific">Boothiomyces macroporosus</name>
    <dbReference type="NCBI Taxonomy" id="261099"/>
    <lineage>
        <taxon>Eukaryota</taxon>
        <taxon>Fungi</taxon>
        <taxon>Fungi incertae sedis</taxon>
        <taxon>Chytridiomycota</taxon>
        <taxon>Chytridiomycota incertae sedis</taxon>
        <taxon>Chytridiomycetes</taxon>
        <taxon>Rhizophydiales</taxon>
        <taxon>Terramycetaceae</taxon>
        <taxon>Boothiomyces</taxon>
    </lineage>
</organism>
<dbReference type="PROSITE" id="PS01073">
    <property type="entry name" value="RIBOSOMAL_L24E"/>
    <property type="match status" value="1"/>
</dbReference>
<feature type="region of interest" description="Disordered" evidence="4">
    <location>
        <begin position="107"/>
        <end position="162"/>
    </location>
</feature>
<feature type="compositionally biased region" description="Polar residues" evidence="4">
    <location>
        <begin position="139"/>
        <end position="149"/>
    </location>
</feature>
<proteinExistence type="inferred from homology"/>
<reference evidence="6" key="1">
    <citation type="submission" date="2020-05" db="EMBL/GenBank/DDBJ databases">
        <title>Phylogenomic resolution of chytrid fungi.</title>
        <authorList>
            <person name="Stajich J.E."/>
            <person name="Amses K."/>
            <person name="Simmons R."/>
            <person name="Seto K."/>
            <person name="Myers J."/>
            <person name="Bonds A."/>
            <person name="Quandt C.A."/>
            <person name="Barry K."/>
            <person name="Liu P."/>
            <person name="Grigoriev I."/>
            <person name="Longcore J.E."/>
            <person name="James T.Y."/>
        </authorList>
    </citation>
    <scope>NUCLEOTIDE SEQUENCE</scope>
    <source>
        <strain evidence="6">PLAUS21</strain>
    </source>
</reference>
<dbReference type="FunFam" id="2.30.170.20:FF:000002">
    <property type="entry name" value="60S ribosomal protein L24"/>
    <property type="match status" value="1"/>
</dbReference>
<dbReference type="PANTHER" id="PTHR10792:SF1">
    <property type="entry name" value="RIBOSOMAL PROTEIN L24"/>
    <property type="match status" value="1"/>
</dbReference>
<name>A0AAD5Y3V5_9FUNG</name>
<dbReference type="SUPFAM" id="SSF57716">
    <property type="entry name" value="Glucocorticoid receptor-like (DNA-binding domain)"/>
    <property type="match status" value="1"/>
</dbReference>
<dbReference type="GO" id="GO:0002181">
    <property type="term" value="P:cytoplasmic translation"/>
    <property type="evidence" value="ECO:0007669"/>
    <property type="project" value="TreeGrafter"/>
</dbReference>
<keyword evidence="3" id="KW-0687">Ribonucleoprotein</keyword>
<gene>
    <name evidence="6" type="primary">RPL24</name>
    <name evidence="6" type="ORF">HK103_003772</name>
</gene>
<protein>
    <submittedName>
        <fullName evidence="6">60S ribosomal protein L24</fullName>
    </submittedName>
</protein>
<dbReference type="AlphaFoldDB" id="A0AAD5Y3V5"/>
<dbReference type="GO" id="GO:0003735">
    <property type="term" value="F:structural constituent of ribosome"/>
    <property type="evidence" value="ECO:0007669"/>
    <property type="project" value="InterPro"/>
</dbReference>
<dbReference type="Gene3D" id="2.30.170.20">
    <property type="entry name" value="Ribosomal protein L24e"/>
    <property type="match status" value="1"/>
</dbReference>
<comment type="similarity">
    <text evidence="1">Belongs to the eukaryotic ribosomal protein eL24 family.</text>
</comment>
<dbReference type="GO" id="GO:0022625">
    <property type="term" value="C:cytosolic large ribosomal subunit"/>
    <property type="evidence" value="ECO:0007669"/>
    <property type="project" value="TreeGrafter"/>
</dbReference>
<dbReference type="InterPro" id="IPR023442">
    <property type="entry name" value="Ribosomal_eL24_CS"/>
</dbReference>
<feature type="domain" description="Large ribosomal subunit protein eL24-related N-terminal" evidence="5">
    <location>
        <begin position="9"/>
        <end position="72"/>
    </location>
</feature>
<evidence type="ECO:0000256" key="1">
    <source>
        <dbReference type="ARBA" id="ARBA00005647"/>
    </source>
</evidence>
<evidence type="ECO:0000256" key="2">
    <source>
        <dbReference type="ARBA" id="ARBA00022980"/>
    </source>
</evidence>
<sequence length="162" mass="18446">MKTAINFNRIETCNFSGFKIYPGHGSLYVRVDSRVYRFVNSKNKSLFLQRKKPAKFDWTIVFRRLHKKGIDETATKKRSKKTVKVQRSVVGASLDVIKAKREQTAEARLSERKKAIDAVKEKKKAAQQKKAAEKKVHQKNAQPKVSKQQAKGFAPKAAATSR</sequence>
<keyword evidence="2 6" id="KW-0689">Ribosomal protein</keyword>
<evidence type="ECO:0000256" key="3">
    <source>
        <dbReference type="ARBA" id="ARBA00023274"/>
    </source>
</evidence>
<dbReference type="GO" id="GO:0003729">
    <property type="term" value="F:mRNA binding"/>
    <property type="evidence" value="ECO:0007669"/>
    <property type="project" value="TreeGrafter"/>
</dbReference>
<accession>A0AAD5Y3V5</accession>
<dbReference type="InterPro" id="IPR000988">
    <property type="entry name" value="Ribosomal_eL24-rel_N"/>
</dbReference>
<dbReference type="Proteomes" id="UP001210925">
    <property type="component" value="Unassembled WGS sequence"/>
</dbReference>
<dbReference type="CDD" id="cd00472">
    <property type="entry name" value="Ribosomal_L24e_L24"/>
    <property type="match status" value="1"/>
</dbReference>
<dbReference type="InterPro" id="IPR056366">
    <property type="entry name" value="Ribosomal_eL24"/>
</dbReference>